<sequence>MTTGFRGTFVLSWAQTELDGLTGAPVQLLAVGASWQWRGDPARIDGPGDVLVLGDAEEVTNLRRHASKAARRLMGEPETGQALPEPDDPVLDSGFSVTDGLHRYTATLVERAGKPPLCMFLDSLPPKGQELWITHVTSGTSHPHRTGDLTPQVICFTPDTRIATEHGAVPVRDLAEGDRVLTKDDGPQAIRWIGRRRMSGARLYTMPELRPIRIRAGAVGMEVPDDDLLVSPQHRMLVKGPMAQTLYGEAEVLVAARDLLNDASIHVDRRLREVTYVHLLLDRHSVVFANGLETESFHPASMALDAMDPGQVAELAERVPGIDRNPCLYGGFARRMLDPSEAAILQYAARRGH</sequence>
<gene>
    <name evidence="3" type="ORF">P1J78_19955</name>
</gene>
<evidence type="ECO:0000259" key="2">
    <source>
        <dbReference type="Pfam" id="PF13403"/>
    </source>
</evidence>
<evidence type="ECO:0000313" key="3">
    <source>
        <dbReference type="EMBL" id="MDF0603025.1"/>
    </source>
</evidence>
<dbReference type="CDD" id="cd00081">
    <property type="entry name" value="Hint"/>
    <property type="match status" value="1"/>
</dbReference>
<dbReference type="RefSeq" id="WP_275569149.1">
    <property type="nucleotide sequence ID" value="NZ_JARGYC010000071.1"/>
</dbReference>
<accession>A0AAE3TBW2</accession>
<dbReference type="InterPro" id="IPR006141">
    <property type="entry name" value="Intein_N"/>
</dbReference>
<evidence type="ECO:0000256" key="1">
    <source>
        <dbReference type="SAM" id="MobiDB-lite"/>
    </source>
</evidence>
<reference evidence="3" key="1">
    <citation type="submission" date="2023-03" db="EMBL/GenBank/DDBJ databases">
        <title>Multiphase analysis and comparison of six strains from genera Psychromarinibacter, Lutimaribacter, and Maritimibacter, including a novel species: Psychromarinibacter sediminicola sp. nov.</title>
        <authorList>
            <person name="Wang Y.-H."/>
            <person name="Ye M.-Q."/>
            <person name="Du Z.-J."/>
        </authorList>
    </citation>
    <scope>NUCLEOTIDE SEQUENCE</scope>
    <source>
        <strain evidence="3">C21-152</strain>
    </source>
</reference>
<protein>
    <submittedName>
        <fullName evidence="3">Hint domain-containing protein</fullName>
    </submittedName>
</protein>
<dbReference type="EMBL" id="JARGYC010000071">
    <property type="protein sequence ID" value="MDF0603025.1"/>
    <property type="molecule type" value="Genomic_DNA"/>
</dbReference>
<proteinExistence type="predicted"/>
<dbReference type="Gene3D" id="2.170.16.10">
    <property type="entry name" value="Hedgehog/Intein (Hint) domain"/>
    <property type="match status" value="1"/>
</dbReference>
<evidence type="ECO:0000313" key="4">
    <source>
        <dbReference type="Proteomes" id="UP001220964"/>
    </source>
</evidence>
<dbReference type="PROSITE" id="PS50817">
    <property type="entry name" value="INTEIN_N_TER"/>
    <property type="match status" value="1"/>
</dbReference>
<dbReference type="InterPro" id="IPR028992">
    <property type="entry name" value="Hedgehog/Intein_dom"/>
</dbReference>
<name>A0AAE3TBW2_9RHOB</name>
<organism evidence="3 4">
    <name type="scientific">Psychromarinibacter sediminicola</name>
    <dbReference type="NCBI Taxonomy" id="3033385"/>
    <lineage>
        <taxon>Bacteria</taxon>
        <taxon>Pseudomonadati</taxon>
        <taxon>Pseudomonadota</taxon>
        <taxon>Alphaproteobacteria</taxon>
        <taxon>Rhodobacterales</taxon>
        <taxon>Paracoccaceae</taxon>
        <taxon>Psychromarinibacter</taxon>
    </lineage>
</organism>
<feature type="domain" description="Hedgehog/Intein (Hint)" evidence="2">
    <location>
        <begin position="154"/>
        <end position="300"/>
    </location>
</feature>
<dbReference type="Pfam" id="PF13403">
    <property type="entry name" value="Hint_2"/>
    <property type="match status" value="1"/>
</dbReference>
<dbReference type="SUPFAM" id="SSF51294">
    <property type="entry name" value="Hedgehog/intein (Hint) domain"/>
    <property type="match status" value="1"/>
</dbReference>
<comment type="caution">
    <text evidence="3">The sequence shown here is derived from an EMBL/GenBank/DDBJ whole genome shotgun (WGS) entry which is preliminary data.</text>
</comment>
<dbReference type="AlphaFoldDB" id="A0AAE3TBW2"/>
<dbReference type="GO" id="GO:0016539">
    <property type="term" value="P:intein-mediated protein splicing"/>
    <property type="evidence" value="ECO:0007669"/>
    <property type="project" value="InterPro"/>
</dbReference>
<dbReference type="Proteomes" id="UP001220964">
    <property type="component" value="Unassembled WGS sequence"/>
</dbReference>
<keyword evidence="4" id="KW-1185">Reference proteome</keyword>
<dbReference type="InterPro" id="IPR036844">
    <property type="entry name" value="Hint_dom_sf"/>
</dbReference>
<feature type="region of interest" description="Disordered" evidence="1">
    <location>
        <begin position="70"/>
        <end position="89"/>
    </location>
</feature>